<dbReference type="KEGG" id="nmy:CJ229_000165"/>
<accession>A0AAF0YMH0</accession>
<reference evidence="2 3" key="2">
    <citation type="submission" date="2023-10" db="EMBL/GenBank/DDBJ databases">
        <authorList>
            <person name="Choi B."/>
        </authorList>
    </citation>
    <scope>NUCLEOTIDE SEQUENCE [LARGE SCALE GENOMIC DNA]</scope>
    <source>
        <strain evidence="2 3">UMB0959</strain>
    </source>
</reference>
<organism evidence="2 3">
    <name type="scientific">Nosocomiicoccus massiliensis</name>
    <dbReference type="NCBI Taxonomy" id="1232430"/>
    <lineage>
        <taxon>Bacteria</taxon>
        <taxon>Bacillati</taxon>
        <taxon>Bacillota</taxon>
        <taxon>Bacilli</taxon>
        <taxon>Bacillales</taxon>
        <taxon>Staphylococcaceae</taxon>
        <taxon>Nosocomiicoccus</taxon>
    </lineage>
</organism>
<dbReference type="EMBL" id="CP136964">
    <property type="protein sequence ID" value="WOS96189.1"/>
    <property type="molecule type" value="Genomic_DNA"/>
</dbReference>
<evidence type="ECO:0000313" key="2">
    <source>
        <dbReference type="EMBL" id="WOS96189.1"/>
    </source>
</evidence>
<name>A0AAF0YMH0_9STAP</name>
<protein>
    <submittedName>
        <fullName evidence="2">DUF2129 domain-containing protein</fullName>
    </submittedName>
</protein>
<proteinExistence type="predicted"/>
<dbReference type="RefSeq" id="WP_102167247.1">
    <property type="nucleotide sequence ID" value="NZ_CP136964.1"/>
</dbReference>
<evidence type="ECO:0000256" key="1">
    <source>
        <dbReference type="ARBA" id="ARBA00022490"/>
    </source>
</evidence>
<dbReference type="Proteomes" id="UP000243626">
    <property type="component" value="Chromosome"/>
</dbReference>
<evidence type="ECO:0000313" key="3">
    <source>
        <dbReference type="Proteomes" id="UP000243626"/>
    </source>
</evidence>
<dbReference type="Pfam" id="PF09902">
    <property type="entry name" value="DUF2129"/>
    <property type="match status" value="1"/>
</dbReference>
<dbReference type="AlphaFoldDB" id="A0AAF0YMH0"/>
<sequence length="79" mass="9554">MLKDRIGIYIYFKHNKFIRQLKRHGHVVYVNTNKQYMLIYIDENELDDTLKRLSNLKYVTEVLVSEYKNIKLSYPKGTV</sequence>
<keyword evidence="1" id="KW-0963">Cytoplasm</keyword>
<gene>
    <name evidence="2" type="ORF">CJ229_000165</name>
</gene>
<reference evidence="3" key="1">
    <citation type="submission" date="2017-09" db="EMBL/GenBank/DDBJ databases">
        <title>Bacterial strain isolated from the female urinary microbiota.</title>
        <authorList>
            <person name="Thomas-White K."/>
            <person name="Kumar N."/>
            <person name="Forster S."/>
            <person name="Putonti C."/>
            <person name="Lawley T."/>
            <person name="Wolfe A.J."/>
        </authorList>
    </citation>
    <scope>NUCLEOTIDE SEQUENCE [LARGE SCALE GENOMIC DNA]</scope>
    <source>
        <strain evidence="3">UMB0959</strain>
    </source>
</reference>
<dbReference type="InterPro" id="IPR016979">
    <property type="entry name" value="DUF2129"/>
</dbReference>
<keyword evidence="3" id="KW-1185">Reference proteome</keyword>